<feature type="compositionally biased region" description="Low complexity" evidence="4">
    <location>
        <begin position="143"/>
        <end position="152"/>
    </location>
</feature>
<dbReference type="PANTHER" id="PTHR12214">
    <property type="entry name" value="GC-RICH SEQUENCE DNA-BINDING FACTOR"/>
    <property type="match status" value="1"/>
</dbReference>
<dbReference type="GO" id="GO:0003677">
    <property type="term" value="F:DNA binding"/>
    <property type="evidence" value="ECO:0007669"/>
    <property type="project" value="InterPro"/>
</dbReference>
<feature type="domain" description="GCF C-terminal" evidence="5">
    <location>
        <begin position="488"/>
        <end position="693"/>
    </location>
</feature>
<proteinExistence type="inferred from homology"/>
<evidence type="ECO:0000256" key="1">
    <source>
        <dbReference type="ARBA" id="ARBA00004123"/>
    </source>
</evidence>
<feature type="compositionally biased region" description="Basic residues" evidence="4">
    <location>
        <begin position="7"/>
        <end position="18"/>
    </location>
</feature>
<name>A0A0L0HK02_SPIPD</name>
<dbReference type="STRING" id="645134.A0A0L0HK02"/>
<keyword evidence="7" id="KW-1185">Reference proteome</keyword>
<dbReference type="AlphaFoldDB" id="A0A0L0HK02"/>
<evidence type="ECO:0000313" key="6">
    <source>
        <dbReference type="EMBL" id="KND01791.1"/>
    </source>
</evidence>
<comment type="subcellular location">
    <subcellularLocation>
        <location evidence="1">Nucleus</location>
    </subcellularLocation>
</comment>
<dbReference type="InterPro" id="IPR012890">
    <property type="entry name" value="GCFC2-like"/>
</dbReference>
<dbReference type="Pfam" id="PF07842">
    <property type="entry name" value="GCFC"/>
    <property type="match status" value="1"/>
</dbReference>
<dbReference type="InterPro" id="IPR028211">
    <property type="entry name" value="Ntr2"/>
</dbReference>
<evidence type="ECO:0000256" key="2">
    <source>
        <dbReference type="ARBA" id="ARBA00010801"/>
    </source>
</evidence>
<evidence type="ECO:0000256" key="3">
    <source>
        <dbReference type="ARBA" id="ARBA00023242"/>
    </source>
</evidence>
<dbReference type="eggNOG" id="KOG2136">
    <property type="taxonomic scope" value="Eukaryota"/>
</dbReference>
<protein>
    <recommendedName>
        <fullName evidence="5">GCF C-terminal domain-containing protein</fullName>
    </recommendedName>
</protein>
<dbReference type="RefSeq" id="XP_016609830.1">
    <property type="nucleotide sequence ID" value="XM_016751843.1"/>
</dbReference>
<reference evidence="6 7" key="1">
    <citation type="submission" date="2009-08" db="EMBL/GenBank/DDBJ databases">
        <title>The Genome Sequence of Spizellomyces punctatus strain DAOM BR117.</title>
        <authorList>
            <consortium name="The Broad Institute Genome Sequencing Platform"/>
            <person name="Russ C."/>
            <person name="Cuomo C."/>
            <person name="Shea T."/>
            <person name="Young S.K."/>
            <person name="Zeng Q."/>
            <person name="Koehrsen M."/>
            <person name="Haas B."/>
            <person name="Borodovsky M."/>
            <person name="Guigo R."/>
            <person name="Alvarado L."/>
            <person name="Berlin A."/>
            <person name="Bochicchio J."/>
            <person name="Borenstein D."/>
            <person name="Chapman S."/>
            <person name="Chen Z."/>
            <person name="Engels R."/>
            <person name="Freedman E."/>
            <person name="Gellesch M."/>
            <person name="Goldberg J."/>
            <person name="Griggs A."/>
            <person name="Gujja S."/>
            <person name="Heiman D."/>
            <person name="Hepburn T."/>
            <person name="Howarth C."/>
            <person name="Jen D."/>
            <person name="Larson L."/>
            <person name="Lewis B."/>
            <person name="Mehta T."/>
            <person name="Park D."/>
            <person name="Pearson M."/>
            <person name="Roberts A."/>
            <person name="Saif S."/>
            <person name="Shenoy N."/>
            <person name="Sisk P."/>
            <person name="Stolte C."/>
            <person name="Sykes S."/>
            <person name="Thomson T."/>
            <person name="Walk T."/>
            <person name="White J."/>
            <person name="Yandava C."/>
            <person name="Burger G."/>
            <person name="Gray M.W."/>
            <person name="Holland P.W.H."/>
            <person name="King N."/>
            <person name="Lang F.B.F."/>
            <person name="Roger A.J."/>
            <person name="Ruiz-Trillo I."/>
            <person name="Lander E."/>
            <person name="Nusbaum C."/>
        </authorList>
    </citation>
    <scope>NUCLEOTIDE SEQUENCE [LARGE SCALE GENOMIC DNA]</scope>
    <source>
        <strain evidence="6 7">DAOM BR117</strain>
    </source>
</reference>
<feature type="region of interest" description="Disordered" evidence="4">
    <location>
        <begin position="130"/>
        <end position="152"/>
    </location>
</feature>
<dbReference type="GeneID" id="27687088"/>
<accession>A0A0L0HK02</accession>
<organism evidence="6 7">
    <name type="scientific">Spizellomyces punctatus (strain DAOM BR117)</name>
    <dbReference type="NCBI Taxonomy" id="645134"/>
    <lineage>
        <taxon>Eukaryota</taxon>
        <taxon>Fungi</taxon>
        <taxon>Fungi incertae sedis</taxon>
        <taxon>Chytridiomycota</taxon>
        <taxon>Chytridiomycota incertae sedis</taxon>
        <taxon>Chytridiomycetes</taxon>
        <taxon>Spizellomycetales</taxon>
        <taxon>Spizellomycetaceae</taxon>
        <taxon>Spizellomyces</taxon>
    </lineage>
</organism>
<evidence type="ECO:0000313" key="7">
    <source>
        <dbReference type="Proteomes" id="UP000053201"/>
    </source>
</evidence>
<dbReference type="GO" id="GO:0000390">
    <property type="term" value="P:spliceosomal complex disassembly"/>
    <property type="evidence" value="ECO:0007669"/>
    <property type="project" value="InterPro"/>
</dbReference>
<evidence type="ECO:0000259" key="5">
    <source>
        <dbReference type="Pfam" id="PF07842"/>
    </source>
</evidence>
<dbReference type="Proteomes" id="UP000053201">
    <property type="component" value="Unassembled WGS sequence"/>
</dbReference>
<sequence length="778" mass="87984">MSFASFRKPKAKNLRKKIQVYEDEDGSDNVALDGNGNGREGKTGGELEVKAIANSIKKEGKSAQKPKAKPKGGTGVALSFGEDDEGTNESFTIKKTAASRRMTKAKVNRELVPERTVDAFANGNYSTESLRALKESQRTAPPSSGTTDSLFSSSNMLADDLAPLSLAESIPDAATIHAARKLREQKRAAAISGAKESSVNFIPLSSSREVGQSYKHESRLVTEDEEIEGEEAFEDYEGDRITFGREAVKQEEERRQKEMEGNLIHAQEEDVEDEEVRRWEMEQIRKGRKPKVHDAKPEPQSRPPAPAQIPASIPIPSVSAVCSRLASTLSNLEATHENHIRQLEQIKHEAQKSTIATASLESDTKGSSERYTYFQDLKTYIEDLADFLDTKFPELESLEMEYHSIIKARNKLIFEQREKVMDDWFATFAIWTAPPQETNGQMPFGEMETDEVQQPTNEAELASRLGRVRQRLEHLFDDTDDEFRSLPIIKKRFEIWKRKYPKDYEDGYGSLSVPGIFELFVRGELLTQSLQDIPIVLEAMEWHRTLMDYGITSPHVMNADDPDTKLLSRIAEKAVIPRIKALVDTYDPNSEEQTNALINIMGQCLDYVHVEDQAFKGLVSAIEMRLTRTTDATVDRYNFFVTRLRPSLTEAMIESRNHWFWITFKLFMTVLKWGRYLPRATVQSLAIDKLLNRQLIPIVRVASSGPLDLDKLEKIAEGIPAGWIAEGTVFLASFDAALKDFIQRHRHGGYDQSFWNRLAKVAARIQNHELAAQISHQI</sequence>
<dbReference type="GO" id="GO:0071008">
    <property type="term" value="C:U2-type post-mRNA release spliceosomal complex"/>
    <property type="evidence" value="ECO:0007669"/>
    <property type="project" value="InterPro"/>
</dbReference>
<dbReference type="VEuPathDB" id="FungiDB:SPPG_03582"/>
<comment type="similarity">
    <text evidence="2">Belongs to the GCF family.</text>
</comment>
<dbReference type="PANTHER" id="PTHR12214:SF0">
    <property type="entry name" value="LD29489P"/>
    <property type="match status" value="1"/>
</dbReference>
<dbReference type="InParanoid" id="A0A0L0HK02"/>
<gene>
    <name evidence="6" type="ORF">SPPG_03582</name>
</gene>
<dbReference type="InterPro" id="IPR022783">
    <property type="entry name" value="GCFC_dom"/>
</dbReference>
<dbReference type="OrthoDB" id="429427at2759"/>
<keyword evidence="3" id="KW-0539">Nucleus</keyword>
<feature type="region of interest" description="Disordered" evidence="4">
    <location>
        <begin position="283"/>
        <end position="312"/>
    </location>
</feature>
<feature type="region of interest" description="Disordered" evidence="4">
    <location>
        <begin position="1"/>
        <end position="92"/>
    </location>
</feature>
<evidence type="ECO:0000256" key="4">
    <source>
        <dbReference type="SAM" id="MobiDB-lite"/>
    </source>
</evidence>
<feature type="compositionally biased region" description="Basic and acidic residues" evidence="4">
    <location>
        <begin position="39"/>
        <end position="49"/>
    </location>
</feature>
<dbReference type="EMBL" id="KQ257454">
    <property type="protein sequence ID" value="KND01791.1"/>
    <property type="molecule type" value="Genomic_DNA"/>
</dbReference>
<dbReference type="OMA" id="MKNICLW"/>
<dbReference type="Pfam" id="PF15458">
    <property type="entry name" value="NTR2"/>
    <property type="match status" value="1"/>
</dbReference>